<evidence type="ECO:0000256" key="1">
    <source>
        <dbReference type="SAM" id="Coils"/>
    </source>
</evidence>
<evidence type="ECO:0000256" key="2">
    <source>
        <dbReference type="SAM" id="MobiDB-lite"/>
    </source>
</evidence>
<gene>
    <name evidence="4" type="ORF">M6B38_282875</name>
</gene>
<evidence type="ECO:0000313" key="5">
    <source>
        <dbReference type="Proteomes" id="UP001140949"/>
    </source>
</evidence>
<keyword evidence="5" id="KW-1185">Reference proteome</keyword>
<feature type="compositionally biased region" description="Low complexity" evidence="2">
    <location>
        <begin position="216"/>
        <end position="243"/>
    </location>
</feature>
<sequence length="312" mass="34553">MNQTADFHLPDEILSVIPTDPYDQLDLARKITSLAIASRVSKLESENGRLKQRISEKDRAIEEKDERLRTALDENVMLAKERDSLAATVKKLARDLAKLETFKRQLMQSLSDDNPSQAETVDIGTCDRTVSKPPVWNDRGSISRTSSYLVGGNTIQDATQTAGQKITPYISPRLTPSATPKVTSTAGSPRGYSAGGSPMISGATSPTKPRLEGYTSMSPWYPSSQQSSAASSPPRGRSLPGRTPRIDGKEFFRQARSRLSYEQFGAFLANIKELNAHRQTREETLRKAEEIFGTDNKDLYLSFQGLLNRNQP</sequence>
<dbReference type="InterPro" id="IPR058936">
    <property type="entry name" value="At4g15545-like"/>
</dbReference>
<keyword evidence="1" id="KW-0175">Coiled coil</keyword>
<feature type="domain" description="At4g15545-like C-terminal" evidence="3">
    <location>
        <begin position="244"/>
        <end position="310"/>
    </location>
</feature>
<reference evidence="4" key="1">
    <citation type="journal article" date="2023" name="GigaByte">
        <title>Genome assembly of the bearded iris, Iris pallida Lam.</title>
        <authorList>
            <person name="Bruccoleri R.E."/>
            <person name="Oakeley E.J."/>
            <person name="Faust A.M.E."/>
            <person name="Altorfer M."/>
            <person name="Dessus-Babus S."/>
            <person name="Burckhardt D."/>
            <person name="Oertli M."/>
            <person name="Naumann U."/>
            <person name="Petersen F."/>
            <person name="Wong J."/>
        </authorList>
    </citation>
    <scope>NUCLEOTIDE SEQUENCE</scope>
    <source>
        <strain evidence="4">GSM-AAB239-AS_SAM_17_03QT</strain>
    </source>
</reference>
<dbReference type="PANTHER" id="PTHR47383">
    <property type="entry name" value="OS03G0659800 PROTEIN"/>
    <property type="match status" value="1"/>
</dbReference>
<feature type="compositionally biased region" description="Polar residues" evidence="2">
    <location>
        <begin position="174"/>
        <end position="187"/>
    </location>
</feature>
<reference evidence="4" key="2">
    <citation type="submission" date="2023-04" db="EMBL/GenBank/DDBJ databases">
        <authorList>
            <person name="Bruccoleri R.E."/>
            <person name="Oakeley E.J."/>
            <person name="Faust A.-M."/>
            <person name="Dessus-Babus S."/>
            <person name="Altorfer M."/>
            <person name="Burckhardt D."/>
            <person name="Oertli M."/>
            <person name="Naumann U."/>
            <person name="Petersen F."/>
            <person name="Wong J."/>
        </authorList>
    </citation>
    <scope>NUCLEOTIDE SEQUENCE</scope>
    <source>
        <strain evidence="4">GSM-AAB239-AS_SAM_17_03QT</strain>
        <tissue evidence="4">Leaf</tissue>
    </source>
</reference>
<dbReference type="AlphaFoldDB" id="A0AAX6I0U9"/>
<name>A0AAX6I0U9_IRIPA</name>
<dbReference type="PANTHER" id="PTHR47383:SF8">
    <property type="entry name" value="OS01G0768300 PROTEIN"/>
    <property type="match status" value="1"/>
</dbReference>
<evidence type="ECO:0000313" key="4">
    <source>
        <dbReference type="EMBL" id="KAJ6846708.1"/>
    </source>
</evidence>
<dbReference type="EMBL" id="JANAVB010005597">
    <property type="protein sequence ID" value="KAJ6846708.1"/>
    <property type="molecule type" value="Genomic_DNA"/>
</dbReference>
<proteinExistence type="predicted"/>
<dbReference type="Pfam" id="PF25972">
    <property type="entry name" value="At4g15545_C"/>
    <property type="match status" value="1"/>
</dbReference>
<feature type="region of interest" description="Disordered" evidence="2">
    <location>
        <begin position="160"/>
        <end position="248"/>
    </location>
</feature>
<organism evidence="4 5">
    <name type="scientific">Iris pallida</name>
    <name type="common">Sweet iris</name>
    <dbReference type="NCBI Taxonomy" id="29817"/>
    <lineage>
        <taxon>Eukaryota</taxon>
        <taxon>Viridiplantae</taxon>
        <taxon>Streptophyta</taxon>
        <taxon>Embryophyta</taxon>
        <taxon>Tracheophyta</taxon>
        <taxon>Spermatophyta</taxon>
        <taxon>Magnoliopsida</taxon>
        <taxon>Liliopsida</taxon>
        <taxon>Asparagales</taxon>
        <taxon>Iridaceae</taxon>
        <taxon>Iridoideae</taxon>
        <taxon>Irideae</taxon>
        <taxon>Iris</taxon>
    </lineage>
</organism>
<comment type="caution">
    <text evidence="4">The sequence shown here is derived from an EMBL/GenBank/DDBJ whole genome shotgun (WGS) entry which is preliminary data.</text>
</comment>
<evidence type="ECO:0000259" key="3">
    <source>
        <dbReference type="Pfam" id="PF25972"/>
    </source>
</evidence>
<protein>
    <recommendedName>
        <fullName evidence="3">At4g15545-like C-terminal domain-containing protein</fullName>
    </recommendedName>
</protein>
<accession>A0AAX6I0U9</accession>
<feature type="coiled-coil region" evidence="1">
    <location>
        <begin position="40"/>
        <end position="81"/>
    </location>
</feature>
<dbReference type="InterPro" id="IPR058935">
    <property type="entry name" value="At4g15545-like_C"/>
</dbReference>
<dbReference type="Proteomes" id="UP001140949">
    <property type="component" value="Unassembled WGS sequence"/>
</dbReference>